<evidence type="ECO:0000313" key="3">
    <source>
        <dbReference type="Proteomes" id="UP000526501"/>
    </source>
</evidence>
<proteinExistence type="predicted"/>
<comment type="caution">
    <text evidence="2">The sequence shown here is derived from an EMBL/GenBank/DDBJ whole genome shotgun (WGS) entry which is preliminary data.</text>
</comment>
<evidence type="ECO:0000313" key="2">
    <source>
        <dbReference type="EMBL" id="MBC2606599.1"/>
    </source>
</evidence>
<evidence type="ECO:0000256" key="1">
    <source>
        <dbReference type="SAM" id="SignalP"/>
    </source>
</evidence>
<dbReference type="RefSeq" id="WP_185660468.1">
    <property type="nucleotide sequence ID" value="NZ_CAWPOO010000012.1"/>
</dbReference>
<dbReference type="AlphaFoldDB" id="A0A7X1B6J6"/>
<protein>
    <submittedName>
        <fullName evidence="2">Uncharacterized protein</fullName>
    </submittedName>
</protein>
<feature type="signal peptide" evidence="1">
    <location>
        <begin position="1"/>
        <end position="23"/>
    </location>
</feature>
<dbReference type="Proteomes" id="UP000526501">
    <property type="component" value="Unassembled WGS sequence"/>
</dbReference>
<keyword evidence="3" id="KW-1185">Reference proteome</keyword>
<organism evidence="2 3">
    <name type="scientific">Pelagicoccus albus</name>
    <dbReference type="NCBI Taxonomy" id="415222"/>
    <lineage>
        <taxon>Bacteria</taxon>
        <taxon>Pseudomonadati</taxon>
        <taxon>Verrucomicrobiota</taxon>
        <taxon>Opitutia</taxon>
        <taxon>Puniceicoccales</taxon>
        <taxon>Pelagicoccaceae</taxon>
        <taxon>Pelagicoccus</taxon>
    </lineage>
</organism>
<keyword evidence="1" id="KW-0732">Signal</keyword>
<sequence length="46" mass="4786">MKYKASRTTTSILALILAALAFAACGNEELSDAVDASVANLVDLED</sequence>
<accession>A0A7X1B6J6</accession>
<name>A0A7X1B6J6_9BACT</name>
<dbReference type="PROSITE" id="PS51257">
    <property type="entry name" value="PROKAR_LIPOPROTEIN"/>
    <property type="match status" value="1"/>
</dbReference>
<reference evidence="2 3" key="1">
    <citation type="submission" date="2020-07" db="EMBL/GenBank/DDBJ databases">
        <authorList>
            <person name="Feng X."/>
        </authorList>
    </citation>
    <scope>NUCLEOTIDE SEQUENCE [LARGE SCALE GENOMIC DNA]</scope>
    <source>
        <strain evidence="2 3">JCM23202</strain>
    </source>
</reference>
<dbReference type="EMBL" id="JACHVC010000012">
    <property type="protein sequence ID" value="MBC2606599.1"/>
    <property type="molecule type" value="Genomic_DNA"/>
</dbReference>
<feature type="chain" id="PRO_5030509388" evidence="1">
    <location>
        <begin position="24"/>
        <end position="46"/>
    </location>
</feature>
<gene>
    <name evidence="2" type="ORF">H5P27_11155</name>
</gene>